<gene>
    <name evidence="1" type="ORF">OCBIM_22021514mg</name>
</gene>
<reference evidence="1" key="1">
    <citation type="submission" date="2015-07" db="EMBL/GenBank/DDBJ databases">
        <title>MeaNS - Measles Nucleotide Surveillance Program.</title>
        <authorList>
            <person name="Tran T."/>
            <person name="Druce J."/>
        </authorList>
    </citation>
    <scope>NUCLEOTIDE SEQUENCE</scope>
    <source>
        <strain evidence="1">UCB-OBI-ISO-001</strain>
        <tissue evidence="1">Gonad</tissue>
    </source>
</reference>
<name>A0A0L8H695_OCTBM</name>
<protein>
    <submittedName>
        <fullName evidence="1">Uncharacterized protein</fullName>
    </submittedName>
</protein>
<evidence type="ECO:0000313" key="1">
    <source>
        <dbReference type="EMBL" id="KOF84727.1"/>
    </source>
</evidence>
<dbReference type="EMBL" id="KQ419064">
    <property type="protein sequence ID" value="KOF84727.1"/>
    <property type="molecule type" value="Genomic_DNA"/>
</dbReference>
<organism evidence="1">
    <name type="scientific">Octopus bimaculoides</name>
    <name type="common">California two-spotted octopus</name>
    <dbReference type="NCBI Taxonomy" id="37653"/>
    <lineage>
        <taxon>Eukaryota</taxon>
        <taxon>Metazoa</taxon>
        <taxon>Spiralia</taxon>
        <taxon>Lophotrochozoa</taxon>
        <taxon>Mollusca</taxon>
        <taxon>Cephalopoda</taxon>
        <taxon>Coleoidea</taxon>
        <taxon>Octopodiformes</taxon>
        <taxon>Octopoda</taxon>
        <taxon>Incirrata</taxon>
        <taxon>Octopodidae</taxon>
        <taxon>Octopus</taxon>
    </lineage>
</organism>
<dbReference type="AlphaFoldDB" id="A0A0L8H695"/>
<accession>A0A0L8H695</accession>
<proteinExistence type="predicted"/>
<sequence>MMRQICRLTFKWGNQNGFPLMDSSQTFLIENGAKKKKKLIVLILSPLKCLSSL</sequence>